<name>A0A820ILZ4_9BILA</name>
<dbReference type="EMBL" id="CAJOAZ010017031">
    <property type="protein sequence ID" value="CAF4311123.1"/>
    <property type="molecule type" value="Genomic_DNA"/>
</dbReference>
<dbReference type="Pfam" id="PF00198">
    <property type="entry name" value="2-oxoacid_dh"/>
    <property type="match status" value="1"/>
</dbReference>
<evidence type="ECO:0000256" key="1">
    <source>
        <dbReference type="ARBA" id="ARBA00001938"/>
    </source>
</evidence>
<keyword evidence="3" id="KW-0012">Acyltransferase</keyword>
<dbReference type="PANTHER" id="PTHR43178">
    <property type="entry name" value="DIHYDROLIPOAMIDE ACETYLTRANSFERASE COMPONENT OF PYRUVATE DEHYDROGENASE COMPLEX"/>
    <property type="match status" value="1"/>
</dbReference>
<dbReference type="PANTHER" id="PTHR43178:SF5">
    <property type="entry name" value="LIPOAMIDE ACYLTRANSFERASE COMPONENT OF BRANCHED-CHAIN ALPHA-KETO ACID DEHYDROGENASE COMPLEX, MITOCHONDRIAL"/>
    <property type="match status" value="1"/>
</dbReference>
<sequence length="92" mass="10140">IGGTYAVPILLLPEVAICALGKIVRRIVPDEEDDESSSSSSSDDEYCSYSVRSMMSASWSADHRVIDGATMARFSNELKYLLENPLQLLINQ</sequence>
<protein>
    <recommendedName>
        <fullName evidence="4">2-oxoacid dehydrogenase acyltransferase catalytic domain-containing protein</fullName>
    </recommendedName>
</protein>
<dbReference type="InterPro" id="IPR023213">
    <property type="entry name" value="CAT-like_dom_sf"/>
</dbReference>
<accession>A0A820ILZ4</accession>
<evidence type="ECO:0000256" key="2">
    <source>
        <dbReference type="ARBA" id="ARBA00022679"/>
    </source>
</evidence>
<dbReference type="Proteomes" id="UP000663844">
    <property type="component" value="Unassembled WGS sequence"/>
</dbReference>
<evidence type="ECO:0000256" key="3">
    <source>
        <dbReference type="ARBA" id="ARBA00023315"/>
    </source>
</evidence>
<dbReference type="InterPro" id="IPR050743">
    <property type="entry name" value="2-oxoacid_DH_E2_comp"/>
</dbReference>
<gene>
    <name evidence="5" type="ORF">OXD698_LOCUS46639</name>
</gene>
<comment type="caution">
    <text evidence="5">The sequence shown here is derived from an EMBL/GenBank/DDBJ whole genome shotgun (WGS) entry which is preliminary data.</text>
</comment>
<dbReference type="SUPFAM" id="SSF52777">
    <property type="entry name" value="CoA-dependent acyltransferases"/>
    <property type="match status" value="1"/>
</dbReference>
<proteinExistence type="predicted"/>
<dbReference type="InterPro" id="IPR001078">
    <property type="entry name" value="2-oxoacid_DH_actylTfrase"/>
</dbReference>
<feature type="non-terminal residue" evidence="5">
    <location>
        <position position="92"/>
    </location>
</feature>
<comment type="cofactor">
    <cofactor evidence="1">
        <name>(R)-lipoate</name>
        <dbReference type="ChEBI" id="CHEBI:83088"/>
    </cofactor>
</comment>
<organism evidence="5 6">
    <name type="scientific">Adineta steineri</name>
    <dbReference type="NCBI Taxonomy" id="433720"/>
    <lineage>
        <taxon>Eukaryota</taxon>
        <taxon>Metazoa</taxon>
        <taxon>Spiralia</taxon>
        <taxon>Gnathifera</taxon>
        <taxon>Rotifera</taxon>
        <taxon>Eurotatoria</taxon>
        <taxon>Bdelloidea</taxon>
        <taxon>Adinetida</taxon>
        <taxon>Adinetidae</taxon>
        <taxon>Adineta</taxon>
    </lineage>
</organism>
<evidence type="ECO:0000313" key="6">
    <source>
        <dbReference type="Proteomes" id="UP000663844"/>
    </source>
</evidence>
<evidence type="ECO:0000259" key="4">
    <source>
        <dbReference type="Pfam" id="PF00198"/>
    </source>
</evidence>
<dbReference type="AlphaFoldDB" id="A0A820ILZ4"/>
<feature type="domain" description="2-oxoacid dehydrogenase acyltransferase catalytic" evidence="4">
    <location>
        <begin position="1"/>
        <end position="89"/>
    </location>
</feature>
<keyword evidence="2" id="KW-0808">Transferase</keyword>
<dbReference type="GO" id="GO:0016407">
    <property type="term" value="F:acetyltransferase activity"/>
    <property type="evidence" value="ECO:0007669"/>
    <property type="project" value="TreeGrafter"/>
</dbReference>
<dbReference type="GO" id="GO:0031405">
    <property type="term" value="F:lipoic acid binding"/>
    <property type="evidence" value="ECO:0007669"/>
    <property type="project" value="TreeGrafter"/>
</dbReference>
<dbReference type="GO" id="GO:0005737">
    <property type="term" value="C:cytoplasm"/>
    <property type="evidence" value="ECO:0007669"/>
    <property type="project" value="TreeGrafter"/>
</dbReference>
<evidence type="ECO:0000313" key="5">
    <source>
        <dbReference type="EMBL" id="CAF4311123.1"/>
    </source>
</evidence>
<dbReference type="Gene3D" id="3.30.559.10">
    <property type="entry name" value="Chloramphenicol acetyltransferase-like domain"/>
    <property type="match status" value="1"/>
</dbReference>
<reference evidence="5" key="1">
    <citation type="submission" date="2021-02" db="EMBL/GenBank/DDBJ databases">
        <authorList>
            <person name="Nowell W R."/>
        </authorList>
    </citation>
    <scope>NUCLEOTIDE SEQUENCE</scope>
</reference>